<gene>
    <name evidence="1" type="ORF">SAMN05421881_100414</name>
</gene>
<name>A0A1H3D053_9PROT</name>
<dbReference type="AlphaFoldDB" id="A0A1H3D053"/>
<reference evidence="1 2" key="1">
    <citation type="submission" date="2016-10" db="EMBL/GenBank/DDBJ databases">
        <authorList>
            <person name="de Groot N.N."/>
        </authorList>
    </citation>
    <scope>NUCLEOTIDE SEQUENCE [LARGE SCALE GENOMIC DNA]</scope>
    <source>
        <strain evidence="1 2">Nm1</strain>
    </source>
</reference>
<dbReference type="SUPFAM" id="SSF55729">
    <property type="entry name" value="Acyl-CoA N-acyltransferases (Nat)"/>
    <property type="match status" value="1"/>
</dbReference>
<protein>
    <submittedName>
        <fullName evidence="1">N-acyl amino acid synthase, PEP-CTERM/exosortase system-associated</fullName>
    </submittedName>
</protein>
<dbReference type="NCBIfam" id="TIGR03694">
    <property type="entry name" value="exosort_acyl"/>
    <property type="match status" value="1"/>
</dbReference>
<proteinExistence type="predicted"/>
<dbReference type="Gene3D" id="3.40.630.30">
    <property type="match status" value="1"/>
</dbReference>
<dbReference type="EMBL" id="FNOY01000004">
    <property type="protein sequence ID" value="SDX59716.1"/>
    <property type="molecule type" value="Genomic_DNA"/>
</dbReference>
<dbReference type="InterPro" id="IPR022484">
    <property type="entry name" value="PEP-CTERM/exosrtase_acylTfrase"/>
</dbReference>
<dbReference type="RefSeq" id="WP_176973890.1">
    <property type="nucleotide sequence ID" value="NZ_FNOY01000004.1"/>
</dbReference>
<organism evidence="1 2">
    <name type="scientific">Nitrosomonas halophila</name>
    <dbReference type="NCBI Taxonomy" id="44576"/>
    <lineage>
        <taxon>Bacteria</taxon>
        <taxon>Pseudomonadati</taxon>
        <taxon>Pseudomonadota</taxon>
        <taxon>Betaproteobacteria</taxon>
        <taxon>Nitrosomonadales</taxon>
        <taxon>Nitrosomonadaceae</taxon>
        <taxon>Nitrosomonas</taxon>
    </lineage>
</organism>
<dbReference type="Pfam" id="PF13444">
    <property type="entry name" value="Acetyltransf_5"/>
    <property type="match status" value="1"/>
</dbReference>
<keyword evidence="2" id="KW-1185">Reference proteome</keyword>
<accession>A0A1H3D053</accession>
<dbReference type="InterPro" id="IPR016181">
    <property type="entry name" value="Acyl_CoA_acyltransferase"/>
</dbReference>
<dbReference type="STRING" id="44576.SAMN05421881_100414"/>
<dbReference type="Proteomes" id="UP000198640">
    <property type="component" value="Unassembled WGS sequence"/>
</dbReference>
<evidence type="ECO:0000313" key="1">
    <source>
        <dbReference type="EMBL" id="SDX59716.1"/>
    </source>
</evidence>
<sequence>MFSRESAHLGTSFEQYFRIVPALTEALKYEAYRVRHSVFCDDLQFELTRFNKFEMDEYDAHALHLLIRSIQSETFIGCTRIIRPSPDMADGLLPFERTCAETLDRSIIDPSRLPRDKIAEVSRLAVVATFRRRKGEEISPLDITESDYGAGPIPRFPYIPLGLYIGTVELARIHNIQILFMLTEERLAKHFSRLGAQLEFIGAPVEHRGLRFPSMVYVGDIINNMRPIFRPLYQTIATEIRAGLAGKIIVTPSNETQRSIIGF</sequence>
<evidence type="ECO:0000313" key="2">
    <source>
        <dbReference type="Proteomes" id="UP000198640"/>
    </source>
</evidence>